<organism evidence="2 3">
    <name type="scientific">Ciona intestinalis</name>
    <name type="common">Transparent sea squirt</name>
    <name type="synonym">Ascidia intestinalis</name>
    <dbReference type="NCBI Taxonomy" id="7719"/>
    <lineage>
        <taxon>Eukaryota</taxon>
        <taxon>Metazoa</taxon>
        <taxon>Chordata</taxon>
        <taxon>Tunicata</taxon>
        <taxon>Ascidiacea</taxon>
        <taxon>Phlebobranchia</taxon>
        <taxon>Cionidae</taxon>
        <taxon>Ciona</taxon>
    </lineage>
</organism>
<reference evidence="3" key="1">
    <citation type="journal article" date="2002" name="Science">
        <title>The draft genome of Ciona intestinalis: insights into chordate and vertebrate origins.</title>
        <authorList>
            <person name="Dehal P."/>
            <person name="Satou Y."/>
            <person name="Campbell R.K."/>
            <person name="Chapman J."/>
            <person name="Degnan B."/>
            <person name="De Tomaso A."/>
            <person name="Davidson B."/>
            <person name="Di Gregorio A."/>
            <person name="Gelpke M."/>
            <person name="Goodstein D.M."/>
            <person name="Harafuji N."/>
            <person name="Hastings K.E."/>
            <person name="Ho I."/>
            <person name="Hotta K."/>
            <person name="Huang W."/>
            <person name="Kawashima T."/>
            <person name="Lemaire P."/>
            <person name="Martinez D."/>
            <person name="Meinertzhagen I.A."/>
            <person name="Necula S."/>
            <person name="Nonaka M."/>
            <person name="Putnam N."/>
            <person name="Rash S."/>
            <person name="Saiga H."/>
            <person name="Satake M."/>
            <person name="Terry A."/>
            <person name="Yamada L."/>
            <person name="Wang H.G."/>
            <person name="Awazu S."/>
            <person name="Azumi K."/>
            <person name="Boore J."/>
            <person name="Branno M."/>
            <person name="Chin-Bow S."/>
            <person name="DeSantis R."/>
            <person name="Doyle S."/>
            <person name="Francino P."/>
            <person name="Keys D.N."/>
            <person name="Haga S."/>
            <person name="Hayashi H."/>
            <person name="Hino K."/>
            <person name="Imai K.S."/>
            <person name="Inaba K."/>
            <person name="Kano S."/>
            <person name="Kobayashi K."/>
            <person name="Kobayashi M."/>
            <person name="Lee B.I."/>
            <person name="Makabe K.W."/>
            <person name="Manohar C."/>
            <person name="Matassi G."/>
            <person name="Medina M."/>
            <person name="Mochizuki Y."/>
            <person name="Mount S."/>
            <person name="Morishita T."/>
            <person name="Miura S."/>
            <person name="Nakayama A."/>
            <person name="Nishizaka S."/>
            <person name="Nomoto H."/>
            <person name="Ohta F."/>
            <person name="Oishi K."/>
            <person name="Rigoutsos I."/>
            <person name="Sano M."/>
            <person name="Sasaki A."/>
            <person name="Sasakura Y."/>
            <person name="Shoguchi E."/>
            <person name="Shin-i T."/>
            <person name="Spagnuolo A."/>
            <person name="Stainier D."/>
            <person name="Suzuki M.M."/>
            <person name="Tassy O."/>
            <person name="Takatori N."/>
            <person name="Tokuoka M."/>
            <person name="Yagi K."/>
            <person name="Yoshizaki F."/>
            <person name="Wada S."/>
            <person name="Zhang C."/>
            <person name="Hyatt P.D."/>
            <person name="Larimer F."/>
            <person name="Detter C."/>
            <person name="Doggett N."/>
            <person name="Glavina T."/>
            <person name="Hawkins T."/>
            <person name="Richardson P."/>
            <person name="Lucas S."/>
            <person name="Kohara Y."/>
            <person name="Levine M."/>
            <person name="Satoh N."/>
            <person name="Rokhsar D.S."/>
        </authorList>
    </citation>
    <scope>NUCLEOTIDE SEQUENCE [LARGE SCALE GENOMIC DNA]</scope>
</reference>
<keyword evidence="1" id="KW-0472">Membrane</keyword>
<dbReference type="InParanoid" id="H2XS78"/>
<name>H2XS78_CIOIN</name>
<evidence type="ECO:0000313" key="2">
    <source>
        <dbReference type="Ensembl" id="ENSCINP00000032512.1"/>
    </source>
</evidence>
<sequence length="37" mass="4352">MSPITPRPDLPHSIILFSVSYVMTIYKFYNCSLRITF</sequence>
<reference evidence="2" key="3">
    <citation type="submission" date="2025-08" db="UniProtKB">
        <authorList>
            <consortium name="Ensembl"/>
        </authorList>
    </citation>
    <scope>IDENTIFICATION</scope>
</reference>
<feature type="transmembrane region" description="Helical" evidence="1">
    <location>
        <begin position="12"/>
        <end position="29"/>
    </location>
</feature>
<reference evidence="2" key="4">
    <citation type="submission" date="2025-09" db="UniProtKB">
        <authorList>
            <consortium name="Ensembl"/>
        </authorList>
    </citation>
    <scope>IDENTIFICATION</scope>
</reference>
<proteinExistence type="predicted"/>
<dbReference type="EMBL" id="EAAA01001173">
    <property type="status" value="NOT_ANNOTATED_CDS"/>
    <property type="molecule type" value="Genomic_DNA"/>
</dbReference>
<dbReference type="AlphaFoldDB" id="H2XS78"/>
<reference evidence="2" key="2">
    <citation type="journal article" date="2008" name="Genome Biol.">
        <title>Improved genome assembly and evidence-based global gene model set for the chordate Ciona intestinalis: new insight into intron and operon populations.</title>
        <authorList>
            <person name="Satou Y."/>
            <person name="Mineta K."/>
            <person name="Ogasawara M."/>
            <person name="Sasakura Y."/>
            <person name="Shoguchi E."/>
            <person name="Ueno K."/>
            <person name="Yamada L."/>
            <person name="Matsumoto J."/>
            <person name="Wasserscheid J."/>
            <person name="Dewar K."/>
            <person name="Wiley G.B."/>
            <person name="Macmil S.L."/>
            <person name="Roe B.A."/>
            <person name="Zeller R.W."/>
            <person name="Hastings K.E."/>
            <person name="Lemaire P."/>
            <person name="Lindquist E."/>
            <person name="Endo T."/>
            <person name="Hotta K."/>
            <person name="Inaba K."/>
        </authorList>
    </citation>
    <scope>NUCLEOTIDE SEQUENCE [LARGE SCALE GENOMIC DNA]</scope>
    <source>
        <strain evidence="2">wild type</strain>
    </source>
</reference>
<keyword evidence="1" id="KW-1133">Transmembrane helix</keyword>
<protein>
    <submittedName>
        <fullName evidence="2">Uncharacterized protein</fullName>
    </submittedName>
</protein>
<evidence type="ECO:0000256" key="1">
    <source>
        <dbReference type="SAM" id="Phobius"/>
    </source>
</evidence>
<keyword evidence="3" id="KW-1185">Reference proteome</keyword>
<evidence type="ECO:0000313" key="3">
    <source>
        <dbReference type="Proteomes" id="UP000008144"/>
    </source>
</evidence>
<dbReference type="EMBL" id="EAAA01001174">
    <property type="status" value="NOT_ANNOTATED_CDS"/>
    <property type="molecule type" value="Genomic_DNA"/>
</dbReference>
<dbReference type="HOGENOM" id="CLU_3353321_0_0_1"/>
<dbReference type="Ensembl" id="ENSCINT00000036637.1">
    <property type="protein sequence ID" value="ENSCINP00000032512.1"/>
    <property type="gene ID" value="ENSCING00000022574.1"/>
</dbReference>
<accession>H2XS78</accession>
<keyword evidence="1" id="KW-0812">Transmembrane</keyword>
<dbReference type="Proteomes" id="UP000008144">
    <property type="component" value="Chromosome 14"/>
</dbReference>